<sequence>RRDLPFVELAMMSGLNDATINSLFWIGATYNHPVDLLDTTGLSWREGIPMNVRPQSRTVDRSAQHPSTALPLK</sequence>
<proteinExistence type="predicted"/>
<comment type="caution">
    <text evidence="2">The sequence shown here is derived from an EMBL/GenBank/DDBJ whole genome shotgun (WGS) entry which is preliminary data.</text>
</comment>
<gene>
    <name evidence="2" type="ORF">M9458_006705</name>
</gene>
<accession>A0ABD0RI00</accession>
<dbReference type="AlphaFoldDB" id="A0ABD0RI00"/>
<evidence type="ECO:0000256" key="1">
    <source>
        <dbReference type="SAM" id="MobiDB-lite"/>
    </source>
</evidence>
<evidence type="ECO:0000313" key="2">
    <source>
        <dbReference type="EMBL" id="KAL0198165.1"/>
    </source>
</evidence>
<protein>
    <submittedName>
        <fullName evidence="2">Uncharacterized protein</fullName>
    </submittedName>
</protein>
<reference evidence="2 3" key="1">
    <citation type="submission" date="2024-05" db="EMBL/GenBank/DDBJ databases">
        <title>Genome sequencing and assembly of Indian major carp, Cirrhinus mrigala (Hamilton, 1822).</title>
        <authorList>
            <person name="Mohindra V."/>
            <person name="Chowdhury L.M."/>
            <person name="Lal K."/>
            <person name="Jena J.K."/>
        </authorList>
    </citation>
    <scope>NUCLEOTIDE SEQUENCE [LARGE SCALE GENOMIC DNA]</scope>
    <source>
        <strain evidence="2">CM1030</strain>
        <tissue evidence="2">Blood</tissue>
    </source>
</reference>
<name>A0ABD0RI00_CIRMR</name>
<organism evidence="2 3">
    <name type="scientific">Cirrhinus mrigala</name>
    <name type="common">Mrigala</name>
    <dbReference type="NCBI Taxonomy" id="683832"/>
    <lineage>
        <taxon>Eukaryota</taxon>
        <taxon>Metazoa</taxon>
        <taxon>Chordata</taxon>
        <taxon>Craniata</taxon>
        <taxon>Vertebrata</taxon>
        <taxon>Euteleostomi</taxon>
        <taxon>Actinopterygii</taxon>
        <taxon>Neopterygii</taxon>
        <taxon>Teleostei</taxon>
        <taxon>Ostariophysi</taxon>
        <taxon>Cypriniformes</taxon>
        <taxon>Cyprinidae</taxon>
        <taxon>Labeoninae</taxon>
        <taxon>Labeonini</taxon>
        <taxon>Cirrhinus</taxon>
    </lineage>
</organism>
<evidence type="ECO:0000313" key="3">
    <source>
        <dbReference type="Proteomes" id="UP001529510"/>
    </source>
</evidence>
<keyword evidence="3" id="KW-1185">Reference proteome</keyword>
<feature type="region of interest" description="Disordered" evidence="1">
    <location>
        <begin position="53"/>
        <end position="73"/>
    </location>
</feature>
<dbReference type="Proteomes" id="UP001529510">
    <property type="component" value="Unassembled WGS sequence"/>
</dbReference>
<feature type="non-terminal residue" evidence="2">
    <location>
        <position position="73"/>
    </location>
</feature>
<feature type="non-terminal residue" evidence="2">
    <location>
        <position position="1"/>
    </location>
</feature>
<dbReference type="EMBL" id="JAMKFB020000003">
    <property type="protein sequence ID" value="KAL0198165.1"/>
    <property type="molecule type" value="Genomic_DNA"/>
</dbReference>